<feature type="compositionally biased region" description="Basic and acidic residues" evidence="1">
    <location>
        <begin position="12"/>
        <end position="30"/>
    </location>
</feature>
<reference evidence="2" key="1">
    <citation type="submission" date="2021-02" db="EMBL/GenBank/DDBJ databases">
        <authorList>
            <person name="Dougan E. K."/>
            <person name="Rhodes N."/>
            <person name="Thang M."/>
            <person name="Chan C."/>
        </authorList>
    </citation>
    <scope>NUCLEOTIDE SEQUENCE</scope>
</reference>
<dbReference type="EMBL" id="CAJNDS010000429">
    <property type="protein sequence ID" value="CAE7205227.1"/>
    <property type="molecule type" value="Genomic_DNA"/>
</dbReference>
<feature type="region of interest" description="Disordered" evidence="1">
    <location>
        <begin position="384"/>
        <end position="412"/>
    </location>
</feature>
<feature type="compositionally biased region" description="Basic and acidic residues" evidence="1">
    <location>
        <begin position="152"/>
        <end position="168"/>
    </location>
</feature>
<dbReference type="AlphaFoldDB" id="A0A812JH11"/>
<feature type="compositionally biased region" description="Basic and acidic residues" evidence="1">
    <location>
        <begin position="117"/>
        <end position="135"/>
    </location>
</feature>
<feature type="compositionally biased region" description="Basic and acidic residues" evidence="1">
    <location>
        <begin position="47"/>
        <end position="65"/>
    </location>
</feature>
<feature type="compositionally biased region" description="Gly residues" evidence="1">
    <location>
        <begin position="101"/>
        <end position="111"/>
    </location>
</feature>
<sequence length="614" mass="68734">MPGAGGRPEDEDSRRLQRKELQEARKEEGGGARGPMPGAGGRPEDEDSRRLQRKELQEARKEEGGGARGPMPGAGGRPEDEDSRRLQRKELQEARKEEGGGARGPMPGAGGRPEDEDNRRLQRKELQEARKEEGGGTRGPMPGTGGRPEDEDSRRLQRMELQEARKEAGGGTRGPMPGEGAGGRPYIPEDHKHGPPYRDEELLSDEETQRKYKDFVRSWTRFGLSRICKTCGSLTPSRHCRPTGPAQTPSCRNCRENKTRFRLPALLPVPPPLQQLKPIEQHLLAMARISQVVLDKLPSGGPSAQWGRMYAVLMEDPCICDVLTGAVLQEDGTVQVQGVDGLTESPARLENLHSALNELRTLHKLYTNSPAVHEAIEKMSHIMKHKKTPSTTTEANQDRKETKQAEADEEEDQQFTYLVPKDLKVPRADTTELRQTRSSAALIDDIDVKFFPHLFPEGTDGWKQEYQSFSQYARKRLLSQDQRFETSASYIMWLLETQMKKRLSGNVNVRVGTQQKPRGCHGYQDGSRRVYTALRDIPGTQPYLYAKKGIALNMYEQLGQPQFFLTLTCHAQQPSILLAAISARLLRLNPNLTPAELLGKICIQDVIWLVHSAT</sequence>
<feature type="compositionally biased region" description="Gly residues" evidence="1">
    <location>
        <begin position="169"/>
        <end position="183"/>
    </location>
</feature>
<evidence type="ECO:0000256" key="1">
    <source>
        <dbReference type="SAM" id="MobiDB-lite"/>
    </source>
</evidence>
<protein>
    <submittedName>
        <fullName evidence="2">Uncharacterized protein</fullName>
    </submittedName>
</protein>
<gene>
    <name evidence="2" type="ORF">SNAT2548_LOCUS6455</name>
</gene>
<feature type="region of interest" description="Disordered" evidence="1">
    <location>
        <begin position="1"/>
        <end position="204"/>
    </location>
</feature>
<name>A0A812JH11_9DINO</name>
<feature type="compositionally biased region" description="Gly residues" evidence="1">
    <location>
        <begin position="66"/>
        <end position="76"/>
    </location>
</feature>
<proteinExistence type="predicted"/>
<keyword evidence="3" id="KW-1185">Reference proteome</keyword>
<comment type="caution">
    <text evidence="2">The sequence shown here is derived from an EMBL/GenBank/DDBJ whole genome shotgun (WGS) entry which is preliminary data.</text>
</comment>
<feature type="compositionally biased region" description="Gly residues" evidence="1">
    <location>
        <begin position="31"/>
        <end position="41"/>
    </location>
</feature>
<dbReference type="Proteomes" id="UP000604046">
    <property type="component" value="Unassembled WGS sequence"/>
</dbReference>
<dbReference type="OrthoDB" id="10532046at2759"/>
<feature type="compositionally biased region" description="Gly residues" evidence="1">
    <location>
        <begin position="136"/>
        <end position="146"/>
    </location>
</feature>
<accession>A0A812JH11</accession>
<evidence type="ECO:0000313" key="2">
    <source>
        <dbReference type="EMBL" id="CAE7205227.1"/>
    </source>
</evidence>
<feature type="compositionally biased region" description="Basic and acidic residues" evidence="1">
    <location>
        <begin position="396"/>
        <end position="406"/>
    </location>
</feature>
<feature type="compositionally biased region" description="Basic and acidic residues" evidence="1">
    <location>
        <begin position="187"/>
        <end position="204"/>
    </location>
</feature>
<evidence type="ECO:0000313" key="3">
    <source>
        <dbReference type="Proteomes" id="UP000604046"/>
    </source>
</evidence>
<feature type="compositionally biased region" description="Basic and acidic residues" evidence="1">
    <location>
        <begin position="82"/>
        <end position="100"/>
    </location>
</feature>
<organism evidence="2 3">
    <name type="scientific">Symbiodinium natans</name>
    <dbReference type="NCBI Taxonomy" id="878477"/>
    <lineage>
        <taxon>Eukaryota</taxon>
        <taxon>Sar</taxon>
        <taxon>Alveolata</taxon>
        <taxon>Dinophyceae</taxon>
        <taxon>Suessiales</taxon>
        <taxon>Symbiodiniaceae</taxon>
        <taxon>Symbiodinium</taxon>
    </lineage>
</organism>